<protein>
    <submittedName>
        <fullName evidence="1">Uncharacterized protein</fullName>
    </submittedName>
</protein>
<comment type="caution">
    <text evidence="1">The sequence shown here is derived from an EMBL/GenBank/DDBJ whole genome shotgun (WGS) entry which is preliminary data.</text>
</comment>
<name>A0AAD3TDV7_NEPGR</name>
<organism evidence="1 2">
    <name type="scientific">Nepenthes gracilis</name>
    <name type="common">Slender pitcher plant</name>
    <dbReference type="NCBI Taxonomy" id="150966"/>
    <lineage>
        <taxon>Eukaryota</taxon>
        <taxon>Viridiplantae</taxon>
        <taxon>Streptophyta</taxon>
        <taxon>Embryophyta</taxon>
        <taxon>Tracheophyta</taxon>
        <taxon>Spermatophyta</taxon>
        <taxon>Magnoliopsida</taxon>
        <taxon>eudicotyledons</taxon>
        <taxon>Gunneridae</taxon>
        <taxon>Pentapetalae</taxon>
        <taxon>Caryophyllales</taxon>
        <taxon>Nepenthaceae</taxon>
        <taxon>Nepenthes</taxon>
    </lineage>
</organism>
<dbReference type="EMBL" id="BSYO01000031">
    <property type="protein sequence ID" value="GMH26672.1"/>
    <property type="molecule type" value="Genomic_DNA"/>
</dbReference>
<dbReference type="AlphaFoldDB" id="A0AAD3TDV7"/>
<keyword evidence="2" id="KW-1185">Reference proteome</keyword>
<evidence type="ECO:0000313" key="2">
    <source>
        <dbReference type="Proteomes" id="UP001279734"/>
    </source>
</evidence>
<sequence length="120" mass="13310">MLIGLFPMIEAEVGVVCEEEIHEAAEVICLRSSDVKVPVGLVAITDEVSHRKVHVIEVAVHNFFRSFISFLSYSKSTTSSRNHYGEIRGQTRSKDLAISYGVIFLKNALLLVAVSLYKAN</sequence>
<accession>A0AAD3TDV7</accession>
<evidence type="ECO:0000313" key="1">
    <source>
        <dbReference type="EMBL" id="GMH26672.1"/>
    </source>
</evidence>
<reference evidence="1" key="1">
    <citation type="submission" date="2023-05" db="EMBL/GenBank/DDBJ databases">
        <title>Nepenthes gracilis genome sequencing.</title>
        <authorList>
            <person name="Fukushima K."/>
        </authorList>
    </citation>
    <scope>NUCLEOTIDE SEQUENCE</scope>
    <source>
        <strain evidence="1">SING2019-196</strain>
    </source>
</reference>
<proteinExistence type="predicted"/>
<dbReference type="Proteomes" id="UP001279734">
    <property type="component" value="Unassembled WGS sequence"/>
</dbReference>
<gene>
    <name evidence="1" type="ORF">Nepgr_028515</name>
</gene>